<protein>
    <submittedName>
        <fullName evidence="1">Uncharacterized protein</fullName>
    </submittedName>
</protein>
<dbReference type="PATRIC" id="fig|93930.3.peg.128"/>
<comment type="caution">
    <text evidence="1">The sequence shown here is derived from an EMBL/GenBank/DDBJ whole genome shotgun (WGS) entry which is preliminary data.</text>
</comment>
<reference evidence="1 2" key="1">
    <citation type="journal article" date="2015" name="MBio">
        <title>Genome-Resolved Metagenomic Analysis Reveals Roles for Candidate Phyla and Other Microbial Community Members in Biogeochemical Transformations in Oil Reservoirs.</title>
        <authorList>
            <person name="Hu P."/>
            <person name="Tom L."/>
            <person name="Singh A."/>
            <person name="Thomas B.C."/>
            <person name="Baker B.J."/>
            <person name="Piceno Y.M."/>
            <person name="Andersen G.L."/>
            <person name="Banfield J.F."/>
        </authorList>
    </citation>
    <scope>NUCLEOTIDE SEQUENCE [LARGE SCALE GENOMIC DNA]</scope>
    <source>
        <strain evidence="1">46_26</strain>
    </source>
</reference>
<dbReference type="InterPro" id="IPR011047">
    <property type="entry name" value="Quinoprotein_ADH-like_sf"/>
</dbReference>
<gene>
    <name evidence="1" type="ORF">XD57_1117</name>
</gene>
<accession>A0A117L2I2</accession>
<dbReference type="SUPFAM" id="SSF50998">
    <property type="entry name" value="Quinoprotein alcohol dehydrogenase-like"/>
    <property type="match status" value="1"/>
</dbReference>
<organism evidence="1 2">
    <name type="scientific">Thermotoga petrophila</name>
    <dbReference type="NCBI Taxonomy" id="93929"/>
    <lineage>
        <taxon>Bacteria</taxon>
        <taxon>Thermotogati</taxon>
        <taxon>Thermotogota</taxon>
        <taxon>Thermotogae</taxon>
        <taxon>Thermotogales</taxon>
        <taxon>Thermotogaceae</taxon>
        <taxon>Thermotoga</taxon>
    </lineage>
</organism>
<sequence length="836" mass="94888">MIKKLFFTLILTIVAELFSGVLHFEHADVVYPEGYFENAVLVGNIFEAIRPKVIELVGNDPGRITIVLKDRGTISNGYTMPFFHKTIVIYLWPPESWLSFRLPLEDWYAYVLIHEFSHMCHLTYQDEIGKTITKLTGIPLYPQLFSDLVEGVTVFNESSFSSSSGRLNSPFYSNGLFYYSLSNFPSPGYIKVAPDDDYRDGLLYYNFTAGFYSYLVETYGLEKVKEFFRETSRTFSTFAFEGFKDPYEKVFGKTREEIYTDWIYSLTKHEYPQGDLVYSAKNTWLHKIDLYGDHLVVLSEEYGPSTSYTGMKKQVLKILDLDGKEVQEIPVRNVLDVKIDGEKIYVLSKEEFSGRYENVLWDVKGGRQISKGNISAFDVENGKVYLALYDTKTGKTTIEGPEFHVTLDEFIRYMDVSGRFVALLTEKNDIIVLKTNGEVVLELNNGTMKGPYVKFWKDGIIFVQVEGDHTVSCYYDLEKKELYRLSSKSLVEDFVIHGNEIYYISYIPYGQTGGTGVYRKGLSMEPVVVEVKKSEPFVIEDREFSTGDEFGFRLRKFFQPAMWFPVYFDGTFSLFFTFSSVENNAFLFLMPSVDLKGNFNQYTGFVVSRDNFTAYGDYSSSGDYSFGLTGVLGDFPVSANTRLDVTFEMNFSSTQTSLNSEAGAANNIGVGVDLRTYLLGMPSSLKVSLNLLNDDLSHLFDLNSLFCFTGLTSALGKDGSFSASLKFQLLNPEDFSYDVSFAQTLFKNSAELFDGFILLRNTGNTLGVARLRFSNGKEWHVIYDHLFQEVYMEGLKFYITVGGFLNMNDISSGGFYVGIGTSPNGLPSIPVFISIR</sequence>
<dbReference type="EMBL" id="LGFG01000093">
    <property type="protein sequence ID" value="KUK22780.1"/>
    <property type="molecule type" value="Genomic_DNA"/>
</dbReference>
<proteinExistence type="predicted"/>
<dbReference type="AlphaFoldDB" id="A0A117L2I2"/>
<name>A0A117L2I2_9THEM</name>
<evidence type="ECO:0000313" key="1">
    <source>
        <dbReference type="EMBL" id="KUK22780.1"/>
    </source>
</evidence>
<evidence type="ECO:0000313" key="2">
    <source>
        <dbReference type="Proteomes" id="UP000058636"/>
    </source>
</evidence>
<dbReference type="Proteomes" id="UP000058636">
    <property type="component" value="Unassembled WGS sequence"/>
</dbReference>